<proteinExistence type="predicted"/>
<organism evidence="1 2">
    <name type="scientific">Sphingomonas natans</name>
    <dbReference type="NCBI Taxonomy" id="3063330"/>
    <lineage>
        <taxon>Bacteria</taxon>
        <taxon>Pseudomonadati</taxon>
        <taxon>Pseudomonadota</taxon>
        <taxon>Alphaproteobacteria</taxon>
        <taxon>Sphingomonadales</taxon>
        <taxon>Sphingomonadaceae</taxon>
        <taxon>Sphingomonas</taxon>
    </lineage>
</organism>
<accession>A0ABT8Y4Y9</accession>
<sequence length="511" mass="56147">MAFSAGALALAAAGFLAVGGVPKSGGTMPGEKSAGSSLPKPRPPLLQPTVIGMNLGTPSYWSPERVFIDIVKNNGFLTEGHLPTIGNLTVDAGGHPYNTPKGTYMELMLEHSAMGQLGVHDCVFSPGWDIKSKFMGKLSGGPEKFKLDIPGDPNGVIVQLAITAKQDGARLDVASCVPAGTPAGQLFHPDFLSDMRPFRVIRFMDWMKTNGAPMQTWANRSTENDFSQIRNGMAVEYMVALANKLGSDPWFTLPFDTDPAYYRNFAIYVRDHLAPGRKAYVELSNEVWNSGFKQSQDAVQRGTKLYPGIDGRLAGDYYYADRVRDVMKTWSEVFAGQTNRIVRVLGGQAVWKERSEDMLAHKETWKSVDALAIAPYFGHTVQDIDQAGPTRVEKVIARLPAEADQAIEAAVAQKKIADKYNVDLIGYEGGSDSIAYNPEAGRDANAINHDPRMYDIYMRYLEAWRTKVGGLLVLYSGTDTNIYGHIQYTGQPLDQVPRMKAVVDFIARHPK</sequence>
<dbReference type="InterPro" id="IPR017853">
    <property type="entry name" value="GH"/>
</dbReference>
<evidence type="ECO:0000313" key="1">
    <source>
        <dbReference type="EMBL" id="MDO6413396.1"/>
    </source>
</evidence>
<reference evidence="1" key="1">
    <citation type="submission" date="2023-07" db="EMBL/GenBank/DDBJ databases">
        <authorList>
            <person name="Kim M."/>
        </authorList>
    </citation>
    <scope>NUCLEOTIDE SEQUENCE</scope>
    <source>
        <strain evidence="1">BIUV-7</strain>
    </source>
</reference>
<dbReference type="SUPFAM" id="SSF51445">
    <property type="entry name" value="(Trans)glycosidases"/>
    <property type="match status" value="1"/>
</dbReference>
<gene>
    <name evidence="1" type="ORF">Q4F19_03285</name>
</gene>
<protein>
    <recommendedName>
        <fullName evidence="3">Cellulose-binding protein</fullName>
    </recommendedName>
</protein>
<comment type="caution">
    <text evidence="1">The sequence shown here is derived from an EMBL/GenBank/DDBJ whole genome shotgun (WGS) entry which is preliminary data.</text>
</comment>
<dbReference type="EMBL" id="JAUOTP010000001">
    <property type="protein sequence ID" value="MDO6413396.1"/>
    <property type="molecule type" value="Genomic_DNA"/>
</dbReference>
<dbReference type="Gene3D" id="3.20.20.80">
    <property type="entry name" value="Glycosidases"/>
    <property type="match status" value="1"/>
</dbReference>
<evidence type="ECO:0008006" key="3">
    <source>
        <dbReference type="Google" id="ProtNLM"/>
    </source>
</evidence>
<evidence type="ECO:0000313" key="2">
    <source>
        <dbReference type="Proteomes" id="UP001169764"/>
    </source>
</evidence>
<dbReference type="Proteomes" id="UP001169764">
    <property type="component" value="Unassembled WGS sequence"/>
</dbReference>
<keyword evidence="2" id="KW-1185">Reference proteome</keyword>
<name>A0ABT8Y4Y9_9SPHN</name>